<evidence type="ECO:0000256" key="2">
    <source>
        <dbReference type="ARBA" id="ARBA00022737"/>
    </source>
</evidence>
<dbReference type="PROSITE" id="PS51257">
    <property type="entry name" value="PROKAR_LIPOPROTEIN"/>
    <property type="match status" value="1"/>
</dbReference>
<keyword evidence="1 4" id="KW-0732">Signal</keyword>
<dbReference type="PANTHER" id="PTHR38934:SF6">
    <property type="entry name" value="CHROMOSOME UNDETERMINED SCAFFOLD_176, WHOLE GENOME SHOTGUN SEQUENCE"/>
    <property type="match status" value="1"/>
</dbReference>
<proteinExistence type="predicted"/>
<feature type="signal peptide" evidence="4">
    <location>
        <begin position="1"/>
        <end position="20"/>
    </location>
</feature>
<accession>A0A4U1IKW4</accession>
<keyword evidence="2" id="KW-0677">Repeat</keyword>
<evidence type="ECO:0000256" key="1">
    <source>
        <dbReference type="ARBA" id="ARBA00022729"/>
    </source>
</evidence>
<dbReference type="Proteomes" id="UP000309215">
    <property type="component" value="Unassembled WGS sequence"/>
</dbReference>
<keyword evidence="6" id="KW-1185">Reference proteome</keyword>
<organism evidence="5 6">
    <name type="scientific">Polyangium fumosum</name>
    <dbReference type="NCBI Taxonomy" id="889272"/>
    <lineage>
        <taxon>Bacteria</taxon>
        <taxon>Pseudomonadati</taxon>
        <taxon>Myxococcota</taxon>
        <taxon>Polyangia</taxon>
        <taxon>Polyangiales</taxon>
        <taxon>Polyangiaceae</taxon>
        <taxon>Polyangium</taxon>
    </lineage>
</organism>
<dbReference type="OrthoDB" id="5492409at2"/>
<evidence type="ECO:0000313" key="5">
    <source>
        <dbReference type="EMBL" id="TKC94604.1"/>
    </source>
</evidence>
<gene>
    <name evidence="5" type="ORF">E8A74_48225</name>
</gene>
<evidence type="ECO:0000256" key="3">
    <source>
        <dbReference type="ARBA" id="ARBA00023157"/>
    </source>
</evidence>
<dbReference type="Pfam" id="PF13948">
    <property type="entry name" value="DUF4215"/>
    <property type="match status" value="2"/>
</dbReference>
<name>A0A4U1IKW4_9BACT</name>
<sequence length="369" mass="37887">MHARGFVVVTLLGLAAACGARSTLFAPEAERRDPFCGDGLVDPGEACDDHNEVALDACVPGCSLARCGDGIVWAFVEACDDGNLVSGDGCTATCALPSCGNGFVEAGEVCDDGNGIDTDDCPSRCLPATCGDGFVQAGVEACDAGAANADRPAFLLLQGALVRPVRPVTGPMPLVSFYDYGSASAHTGFEELGASKLFLYRDVTPNGLLGLVAVHGVDKNAGGQIQPPGRVEMSFFGLPTGAFVAASDDTKGEFSLLDPTTARGDWQFDGNTDGGALSGLLSPGAWVIDVVPSFVQGIERWEWEDGSGDAIVLDRTATARIVALDVPSACRLDCTIPVCGDGILDAGEVCDDGNVVSFDGCAADCRSTD</sequence>
<comment type="caution">
    <text evidence="5">The sequence shown here is derived from an EMBL/GenBank/DDBJ whole genome shotgun (WGS) entry which is preliminary data.</text>
</comment>
<evidence type="ECO:0000256" key="4">
    <source>
        <dbReference type="SAM" id="SignalP"/>
    </source>
</evidence>
<dbReference type="RefSeq" id="WP_136935959.1">
    <property type="nucleotide sequence ID" value="NZ_SSMQ01000108.1"/>
</dbReference>
<reference evidence="5 6" key="1">
    <citation type="submission" date="2019-04" db="EMBL/GenBank/DDBJ databases">
        <authorList>
            <person name="Li Y."/>
            <person name="Wang J."/>
        </authorList>
    </citation>
    <scope>NUCLEOTIDE SEQUENCE [LARGE SCALE GENOMIC DNA]</scope>
    <source>
        <strain evidence="5 6">DSM 14668</strain>
    </source>
</reference>
<keyword evidence="3" id="KW-1015">Disulfide bond</keyword>
<evidence type="ECO:0000313" key="6">
    <source>
        <dbReference type="Proteomes" id="UP000309215"/>
    </source>
</evidence>
<feature type="chain" id="PRO_5020217214" evidence="4">
    <location>
        <begin position="21"/>
        <end position="369"/>
    </location>
</feature>
<dbReference type="AlphaFoldDB" id="A0A4U1IKW4"/>
<dbReference type="InterPro" id="IPR011936">
    <property type="entry name" value="Myxo_disulph_rpt"/>
</dbReference>
<dbReference type="PANTHER" id="PTHR38934">
    <property type="entry name" value="HYPHALLY REGULATED CELL WALL PROTEIN 1"/>
    <property type="match status" value="1"/>
</dbReference>
<dbReference type="EMBL" id="SSMQ01000108">
    <property type="protein sequence ID" value="TKC94604.1"/>
    <property type="molecule type" value="Genomic_DNA"/>
</dbReference>
<protein>
    <submittedName>
        <fullName evidence="5">DUF4215 domain-containing protein</fullName>
    </submittedName>
</protein>
<dbReference type="NCBIfam" id="TIGR02232">
    <property type="entry name" value="myxo_disulf_rpt"/>
    <property type="match status" value="4"/>
</dbReference>